<evidence type="ECO:0000256" key="4">
    <source>
        <dbReference type="SAM" id="Coils"/>
    </source>
</evidence>
<dbReference type="PANTHER" id="PTHR30408">
    <property type="entry name" value="TYPE-1 RESTRICTION ENZYME ECOKI SPECIFICITY PROTEIN"/>
    <property type="match status" value="1"/>
</dbReference>
<dbReference type="InterPro" id="IPR052021">
    <property type="entry name" value="Type-I_RS_S_subunit"/>
</dbReference>
<sequence>MLKENNVPKLRFKDFEDEWKYNLAKDLCEFSKGKGFSKNDLVKDGKPILLYGSMYTNFKNTLSSVKTFVNNIKIEACYSKRGDVVVPSSGETRDDIARATNIDANNIILGGDLNILHPNNELNSSFLSLSITYGKGHKRLSRLAQGNSVVHLYNSDLRTLVIVYPSVYEQQKIGSFFEKIDKIIELQTKKLEQLKKLKQGYLQKMFPEDGKLLPRLRFSGFSEEWKEDKLGNVYNINTGRSVYNSSNHGKYPIAGSTGVIGYDNEFDYDGNFLLVARVGDAGSTYCNSGKMKITDNTIFIEAEYENFLSGVLKNKNIKKFSVGSGRKLIKSSDLKKINVVLPEKREQLKIDIFLIELNSMIDVQDEKISNLKQQKKAYLQKMFI</sequence>
<feature type="domain" description="Type I restriction modification DNA specificity" evidence="5">
    <location>
        <begin position="223"/>
        <end position="372"/>
    </location>
</feature>
<feature type="coiled-coil region" evidence="4">
    <location>
        <begin position="354"/>
        <end position="381"/>
    </location>
</feature>
<organism evidence="6 7">
    <name type="scientific">Apilactobacillus kunkeei</name>
    <dbReference type="NCBI Taxonomy" id="148814"/>
    <lineage>
        <taxon>Bacteria</taxon>
        <taxon>Bacillati</taxon>
        <taxon>Bacillota</taxon>
        <taxon>Bacilli</taxon>
        <taxon>Lactobacillales</taxon>
        <taxon>Lactobacillaceae</taxon>
        <taxon>Apilactobacillus</taxon>
    </lineage>
</organism>
<evidence type="ECO:0000259" key="5">
    <source>
        <dbReference type="Pfam" id="PF01420"/>
    </source>
</evidence>
<reference evidence="6 7" key="1">
    <citation type="journal article" date="2015" name="Genome Biol. Evol.">
        <title>Functionally Structured Genomes in Lactobacillus kunkeei Colonizing the Honey Crop and Food Products of Honeybees and Stingless Bees.</title>
        <authorList>
            <person name="Tamarit D."/>
            <person name="Ellegaard K.M."/>
            <person name="Wikander J."/>
            <person name="Olofsson T."/>
            <person name="Vasquez A."/>
            <person name="Andersson S.G."/>
        </authorList>
    </citation>
    <scope>NUCLEOTIDE SEQUENCE [LARGE SCALE GENOMIC DNA]</scope>
    <source>
        <strain evidence="6 7">LMbo</strain>
    </source>
</reference>
<gene>
    <name evidence="6" type="ORF">RZ78_09380</name>
</gene>
<keyword evidence="3" id="KW-0238">DNA-binding</keyword>
<dbReference type="Proteomes" id="UP000050269">
    <property type="component" value="Unassembled WGS sequence"/>
</dbReference>
<accession>A0A0P7K997</accession>
<evidence type="ECO:0000313" key="6">
    <source>
        <dbReference type="EMBL" id="KPN83470.1"/>
    </source>
</evidence>
<dbReference type="Pfam" id="PF01420">
    <property type="entry name" value="Methylase_S"/>
    <property type="match status" value="2"/>
</dbReference>
<dbReference type="PANTHER" id="PTHR30408:SF12">
    <property type="entry name" value="TYPE I RESTRICTION ENZYME MJAVIII SPECIFICITY SUBUNIT"/>
    <property type="match status" value="1"/>
</dbReference>
<comment type="caution">
    <text evidence="6">The sequence shown here is derived from an EMBL/GenBank/DDBJ whole genome shotgun (WGS) entry which is preliminary data.</text>
</comment>
<protein>
    <recommendedName>
        <fullName evidence="5">Type I restriction modification DNA specificity domain-containing protein</fullName>
    </recommendedName>
</protein>
<dbReference type="GO" id="GO:0009307">
    <property type="term" value="P:DNA restriction-modification system"/>
    <property type="evidence" value="ECO:0007669"/>
    <property type="project" value="UniProtKB-KW"/>
</dbReference>
<evidence type="ECO:0000256" key="1">
    <source>
        <dbReference type="ARBA" id="ARBA00010923"/>
    </source>
</evidence>
<dbReference type="Gene3D" id="1.10.287.1120">
    <property type="entry name" value="Bipartite methylase S protein"/>
    <property type="match status" value="1"/>
</dbReference>
<keyword evidence="4" id="KW-0175">Coiled coil</keyword>
<keyword evidence="2" id="KW-0680">Restriction system</keyword>
<dbReference type="GO" id="GO:0003677">
    <property type="term" value="F:DNA binding"/>
    <property type="evidence" value="ECO:0007669"/>
    <property type="project" value="UniProtKB-KW"/>
</dbReference>
<name>A0A0P7K997_9LACO</name>
<dbReference type="InterPro" id="IPR000055">
    <property type="entry name" value="Restrct_endonuc_typeI_TRD"/>
</dbReference>
<feature type="domain" description="Type I restriction modification DNA specificity" evidence="5">
    <location>
        <begin position="17"/>
        <end position="195"/>
    </location>
</feature>
<evidence type="ECO:0000256" key="3">
    <source>
        <dbReference type="ARBA" id="ARBA00023125"/>
    </source>
</evidence>
<dbReference type="PATRIC" id="fig|148814.13.peg.471"/>
<dbReference type="SUPFAM" id="SSF116734">
    <property type="entry name" value="DNA methylase specificity domain"/>
    <property type="match status" value="2"/>
</dbReference>
<dbReference type="EMBL" id="JXDF01000012">
    <property type="protein sequence ID" value="KPN83470.1"/>
    <property type="molecule type" value="Genomic_DNA"/>
</dbReference>
<evidence type="ECO:0000256" key="2">
    <source>
        <dbReference type="ARBA" id="ARBA00022747"/>
    </source>
</evidence>
<evidence type="ECO:0000313" key="7">
    <source>
        <dbReference type="Proteomes" id="UP000050269"/>
    </source>
</evidence>
<proteinExistence type="inferred from homology"/>
<dbReference type="RefSeq" id="WP_054608016.1">
    <property type="nucleotide sequence ID" value="NZ_JXDF01000012.1"/>
</dbReference>
<dbReference type="AlphaFoldDB" id="A0A0P7K997"/>
<dbReference type="Gene3D" id="3.90.220.20">
    <property type="entry name" value="DNA methylase specificity domains"/>
    <property type="match status" value="2"/>
</dbReference>
<dbReference type="InterPro" id="IPR044946">
    <property type="entry name" value="Restrct_endonuc_typeI_TRD_sf"/>
</dbReference>
<comment type="similarity">
    <text evidence="1">Belongs to the type-I restriction system S methylase family.</text>
</comment>